<dbReference type="Proteomes" id="UP000196475">
    <property type="component" value="Unassembled WGS sequence"/>
</dbReference>
<protein>
    <submittedName>
        <fullName evidence="1">Uncharacterized protein</fullName>
    </submittedName>
</protein>
<dbReference type="AlphaFoldDB" id="A0A1Y3PN68"/>
<evidence type="ECO:0000313" key="1">
    <source>
        <dbReference type="EMBL" id="OUM88770.1"/>
    </source>
</evidence>
<organism evidence="1 2">
    <name type="scientific">Bacillus thermozeamaize</name>
    <dbReference type="NCBI Taxonomy" id="230954"/>
    <lineage>
        <taxon>Bacteria</taxon>
        <taxon>Bacillati</taxon>
        <taxon>Bacillota</taxon>
        <taxon>Bacilli</taxon>
        <taxon>Bacillales</taxon>
        <taxon>Bacillaceae</taxon>
        <taxon>Bacillus</taxon>
    </lineage>
</organism>
<reference evidence="2" key="1">
    <citation type="submission" date="2016-06" db="EMBL/GenBank/DDBJ databases">
        <authorList>
            <person name="Nascimento L."/>
            <person name="Pereira R.V."/>
            <person name="Martins L.F."/>
            <person name="Quaggio R.B."/>
            <person name="Silva A.M."/>
            <person name="Setubal J.C."/>
        </authorList>
    </citation>
    <scope>NUCLEOTIDE SEQUENCE [LARGE SCALE GENOMIC DNA]</scope>
</reference>
<comment type="caution">
    <text evidence="1">The sequence shown here is derived from an EMBL/GenBank/DDBJ whole genome shotgun (WGS) entry which is preliminary data.</text>
</comment>
<sequence length="145" mass="17145">MNILGMGEWLFWLTAVLALYSFSSLAVAVVRCFLRPLARKELPVHYLVMTSESGQHLEYLLRRIDWEARLHGRDYRILWQDEGSMDETIRIMKRFQQQKDLLPPLYAKTCDLGSDELVQQREVVLLDLRMREAQFSSNPLRDKQM</sequence>
<name>A0A1Y3PN68_9BACI</name>
<evidence type="ECO:0000313" key="2">
    <source>
        <dbReference type="Proteomes" id="UP000196475"/>
    </source>
</evidence>
<gene>
    <name evidence="1" type="ORF">BAA01_14140</name>
</gene>
<dbReference type="EMBL" id="LZRT01000056">
    <property type="protein sequence ID" value="OUM88770.1"/>
    <property type="molecule type" value="Genomic_DNA"/>
</dbReference>
<accession>A0A1Y3PN68</accession>
<proteinExistence type="predicted"/>